<organism evidence="1 2">
    <name type="scientific">Sporothrix eucalyptigena</name>
    <dbReference type="NCBI Taxonomy" id="1812306"/>
    <lineage>
        <taxon>Eukaryota</taxon>
        <taxon>Fungi</taxon>
        <taxon>Dikarya</taxon>
        <taxon>Ascomycota</taxon>
        <taxon>Pezizomycotina</taxon>
        <taxon>Sordariomycetes</taxon>
        <taxon>Sordariomycetidae</taxon>
        <taxon>Ophiostomatales</taxon>
        <taxon>Ophiostomataceae</taxon>
        <taxon>Sporothrix</taxon>
    </lineage>
</organism>
<gene>
    <name evidence="1" type="ORF">SEUCBS140593_010216</name>
</gene>
<evidence type="ECO:0000313" key="1">
    <source>
        <dbReference type="EMBL" id="CAK7237944.1"/>
    </source>
</evidence>
<dbReference type="Proteomes" id="UP001642482">
    <property type="component" value="Unassembled WGS sequence"/>
</dbReference>
<keyword evidence="2" id="KW-1185">Reference proteome</keyword>
<evidence type="ECO:0000313" key="2">
    <source>
        <dbReference type="Proteomes" id="UP001642482"/>
    </source>
</evidence>
<dbReference type="EMBL" id="CAWUHD010000198">
    <property type="protein sequence ID" value="CAK7237944.1"/>
    <property type="molecule type" value="Genomic_DNA"/>
</dbReference>
<proteinExistence type="predicted"/>
<protein>
    <submittedName>
        <fullName evidence="1">Uncharacterized protein</fullName>
    </submittedName>
</protein>
<reference evidence="1 2" key="1">
    <citation type="submission" date="2024-01" db="EMBL/GenBank/DDBJ databases">
        <authorList>
            <person name="Allen C."/>
            <person name="Tagirdzhanova G."/>
        </authorList>
    </citation>
    <scope>NUCLEOTIDE SEQUENCE [LARGE SCALE GENOMIC DNA]</scope>
</reference>
<accession>A0ABP0D3E5</accession>
<sequence length="188" mass="20943">MLCQPGIVFYQEAQTITVRITRIAHAHRSRGNVEDETEVMAIAATILKDLAALFARRPAIMDTAVGKTSRGNSMMNLLSPSLASVIVRSYNAYLANFYDCYIRLHRVAHRHLVRSQSVLTAVEKIKDMVHAMADGPSNGSSPEGATGNHIMLNLMWAFLWGDECRWIINTIRSLHHLVINANMTVNAL</sequence>
<name>A0ABP0D3E5_9PEZI</name>
<comment type="caution">
    <text evidence="1">The sequence shown here is derived from an EMBL/GenBank/DDBJ whole genome shotgun (WGS) entry which is preliminary data.</text>
</comment>